<feature type="compositionally biased region" description="Low complexity" evidence="5">
    <location>
        <begin position="1103"/>
        <end position="1116"/>
    </location>
</feature>
<dbReference type="Pfam" id="PF16158">
    <property type="entry name" value="N_BRCA1_IG"/>
    <property type="match status" value="1"/>
</dbReference>
<feature type="domain" description="ZZ-type" evidence="6">
    <location>
        <begin position="445"/>
        <end position="497"/>
    </location>
</feature>
<dbReference type="Gene3D" id="3.30.60.90">
    <property type="match status" value="3"/>
</dbReference>
<feature type="region of interest" description="Disordered" evidence="5">
    <location>
        <begin position="316"/>
        <end position="346"/>
    </location>
</feature>
<feature type="compositionally biased region" description="Polar residues" evidence="5">
    <location>
        <begin position="161"/>
        <end position="176"/>
    </location>
</feature>
<evidence type="ECO:0000313" key="8">
    <source>
        <dbReference type="Proteomes" id="UP000724874"/>
    </source>
</evidence>
<dbReference type="PANTHER" id="PTHR20930">
    <property type="entry name" value="OVARIAN CARCINOMA ANTIGEN CA125-RELATED"/>
    <property type="match status" value="1"/>
</dbReference>
<evidence type="ECO:0000256" key="3">
    <source>
        <dbReference type="ARBA" id="ARBA00022833"/>
    </source>
</evidence>
<dbReference type="CDD" id="cd02340">
    <property type="entry name" value="ZZ_NBR1_like"/>
    <property type="match status" value="2"/>
</dbReference>
<dbReference type="GO" id="GO:0008270">
    <property type="term" value="F:zinc ion binding"/>
    <property type="evidence" value="ECO:0007669"/>
    <property type="project" value="UniProtKB-KW"/>
</dbReference>
<feature type="region of interest" description="Disordered" evidence="5">
    <location>
        <begin position="576"/>
        <end position="604"/>
    </location>
</feature>
<dbReference type="SMART" id="SM00291">
    <property type="entry name" value="ZnF_ZZ"/>
    <property type="match status" value="3"/>
</dbReference>
<reference evidence="7" key="1">
    <citation type="submission" date="2020-11" db="EMBL/GenBank/DDBJ databases">
        <authorList>
            <consortium name="DOE Joint Genome Institute"/>
            <person name="Ahrendt S."/>
            <person name="Riley R."/>
            <person name="Andreopoulos W."/>
            <person name="LaButti K."/>
            <person name="Pangilinan J."/>
            <person name="Ruiz-duenas F.J."/>
            <person name="Barrasa J.M."/>
            <person name="Sanchez-Garcia M."/>
            <person name="Camarero S."/>
            <person name="Miyauchi S."/>
            <person name="Serrano A."/>
            <person name="Linde D."/>
            <person name="Babiker R."/>
            <person name="Drula E."/>
            <person name="Ayuso-Fernandez I."/>
            <person name="Pacheco R."/>
            <person name="Padilla G."/>
            <person name="Ferreira P."/>
            <person name="Barriuso J."/>
            <person name="Kellner H."/>
            <person name="Castanera R."/>
            <person name="Alfaro M."/>
            <person name="Ramirez L."/>
            <person name="Pisabarro A.G."/>
            <person name="Kuo A."/>
            <person name="Tritt A."/>
            <person name="Lipzen A."/>
            <person name="He G."/>
            <person name="Yan M."/>
            <person name="Ng V."/>
            <person name="Cullen D."/>
            <person name="Martin F."/>
            <person name="Rosso M.-N."/>
            <person name="Henrissat B."/>
            <person name="Hibbett D."/>
            <person name="Martinez A.T."/>
            <person name="Grigoriev I.V."/>
        </authorList>
    </citation>
    <scope>NUCLEOTIDE SEQUENCE</scope>
    <source>
        <strain evidence="7">AH 44721</strain>
    </source>
</reference>
<dbReference type="EMBL" id="JADNYJ010000007">
    <property type="protein sequence ID" value="KAF8910162.1"/>
    <property type="molecule type" value="Genomic_DNA"/>
</dbReference>
<dbReference type="SUPFAM" id="SSF57850">
    <property type="entry name" value="RING/U-box"/>
    <property type="match status" value="3"/>
</dbReference>
<dbReference type="Pfam" id="PF00569">
    <property type="entry name" value="ZZ"/>
    <property type="match status" value="3"/>
</dbReference>
<feature type="compositionally biased region" description="Polar residues" evidence="5">
    <location>
        <begin position="732"/>
        <end position="741"/>
    </location>
</feature>
<keyword evidence="8" id="KW-1185">Reference proteome</keyword>
<dbReference type="Gene3D" id="2.60.40.10">
    <property type="entry name" value="Immunoglobulins"/>
    <property type="match status" value="1"/>
</dbReference>
<dbReference type="CDD" id="cd14947">
    <property type="entry name" value="NBR1_like"/>
    <property type="match status" value="1"/>
</dbReference>
<feature type="compositionally biased region" description="Low complexity" evidence="5">
    <location>
        <begin position="1135"/>
        <end position="1151"/>
    </location>
</feature>
<feature type="region of interest" description="Disordered" evidence="5">
    <location>
        <begin position="161"/>
        <end position="184"/>
    </location>
</feature>
<keyword evidence="1" id="KW-0479">Metal-binding</keyword>
<feature type="compositionally biased region" description="Low complexity" evidence="5">
    <location>
        <begin position="720"/>
        <end position="731"/>
    </location>
</feature>
<dbReference type="AlphaFoldDB" id="A0A9P5NZY1"/>
<evidence type="ECO:0000256" key="4">
    <source>
        <dbReference type="PROSITE-ProRule" id="PRU00228"/>
    </source>
</evidence>
<evidence type="ECO:0000256" key="1">
    <source>
        <dbReference type="ARBA" id="ARBA00022723"/>
    </source>
</evidence>
<dbReference type="InterPro" id="IPR013783">
    <property type="entry name" value="Ig-like_fold"/>
</dbReference>
<dbReference type="CDD" id="cd02249">
    <property type="entry name" value="ZZ"/>
    <property type="match status" value="1"/>
</dbReference>
<dbReference type="OrthoDB" id="661148at2759"/>
<evidence type="ECO:0000256" key="2">
    <source>
        <dbReference type="ARBA" id="ARBA00022771"/>
    </source>
</evidence>
<dbReference type="PROSITE" id="PS50135">
    <property type="entry name" value="ZF_ZZ_2"/>
    <property type="match status" value="3"/>
</dbReference>
<feature type="domain" description="ZZ-type" evidence="6">
    <location>
        <begin position="359"/>
        <end position="413"/>
    </location>
</feature>
<feature type="region of interest" description="Disordered" evidence="5">
    <location>
        <begin position="710"/>
        <end position="741"/>
    </location>
</feature>
<dbReference type="InterPro" id="IPR032350">
    <property type="entry name" value="Nbr1_FW"/>
</dbReference>
<dbReference type="PROSITE" id="PS01357">
    <property type="entry name" value="ZF_ZZ_1"/>
    <property type="match status" value="1"/>
</dbReference>
<dbReference type="Proteomes" id="UP000724874">
    <property type="component" value="Unassembled WGS sequence"/>
</dbReference>
<sequence>MFTIKVVFCGQIRKLTFSNNTFPAFTEICDQLNRVFSVPSGFYFSKLLFSPDASQPSRVLIGKEVHNAYDYAKCIRPFKNRTWPNALLRFTVCDPTSGATPSVRSINSSQVPQTSVFNHHDVSMSHQSSQSFSFSSSIPTALQTPMEVDVASVTTVSNQTTPKIPAQANTPTAQHEGSSSVTGSCCSVSQGKAEIKAMLTEFKDVLDRVVNNDLATPQQGNASAIHVTEAPPPSLCSVCTRSAAGAPNGVASWYSCESCHVVVCADCHSKERPGFCLSLMGPHKMKPVSTTLGEDSGLPIPHLPTPWTPRPLQDVSASLNPPFTSGASSMSGNSKPVDRAHGQDAAAAPSVPVVHTAIHRGVVCDSCNATIIGIRHKCLDCPNYDLCTPCMSVGCAEAHNPFHEFFDITEPGRVVVHNVFSGNGERETARQHRRASTSVTAAPTVHLATCDLCDSRILGDRYKCINCPDFDTCESCYIITGEQHPKHAFVRIHKQEDYVRPHSAPRQMHYATCDGCSKRIYGARFKCMHPECPDYDLCENCEALPIAVHPENHPMLKMKASDTVIPTVYRVGQKSLIPETQRGVSTENQPPRRSTTPLPPRQDSPLPFIGTAFGERVQTPTPNVRIAPEVVSPPPVVNPLLAVLTPTSPVRPPPLPPKPEMMSHPSWASIPGFFYPSQWDAEPLPSISVEPPVLEDDYRASLRNPFTDIEENQEQSEHAPSPVISLPSVPSHTPNPWPTTNSTERQELLQLIADFAGPSTSPNVLNALSESTSNEMRSIEDKWVTFLRPTALNPTVPPPPPSRPPLNCTLPVNPYLQAGPIVQAAPSSEDATKAVAESKVTLSPDDRVNAGFDKFSMPHLLEVHEQHVAVLEDETRAVPSIAGSISGEALLRRPSPDTLTSSLSSQRSLAELIRDVPSPVATKEVNEELPETRVPLSASFIEDVTVLDGQIFPPGAEFMKCWRLLNNGSRDWPESTELVFVAGESLSTEKASPAPVVLGKVAAGADIEVWTGELKAPDAPGPYVGYWRLKADGEVFGDSLWIEINVVEADSHSSSESMASSSVIMPGVSSAPQSQHVASTTVRTNSVPTDLTSTDDNMSDAGSDVSLISMPSSPSVSDDDAMWHDTRSHATTELGGAAASGAPAQPSNSSAIDYVLLYDDSSSSEE</sequence>
<accession>A0A9P5NZY1</accession>
<keyword evidence="2 4" id="KW-0863">Zinc-finger</keyword>
<feature type="compositionally biased region" description="Basic and acidic residues" evidence="5">
    <location>
        <begin position="1121"/>
        <end position="1130"/>
    </location>
</feature>
<comment type="caution">
    <text evidence="7">The sequence shown here is derived from an EMBL/GenBank/DDBJ whole genome shotgun (WGS) entry which is preliminary data.</text>
</comment>
<feature type="region of interest" description="Disordered" evidence="5">
    <location>
        <begin position="1058"/>
        <end position="1151"/>
    </location>
</feature>
<feature type="compositionally biased region" description="Polar residues" evidence="5">
    <location>
        <begin position="316"/>
        <end position="334"/>
    </location>
</feature>
<feature type="domain" description="ZZ-type" evidence="6">
    <location>
        <begin position="508"/>
        <end position="563"/>
    </location>
</feature>
<evidence type="ECO:0000256" key="5">
    <source>
        <dbReference type="SAM" id="MobiDB-lite"/>
    </source>
</evidence>
<protein>
    <recommendedName>
        <fullName evidence="6">ZZ-type domain-containing protein</fullName>
    </recommendedName>
</protein>
<dbReference type="InterPro" id="IPR043145">
    <property type="entry name" value="Znf_ZZ_sf"/>
</dbReference>
<evidence type="ECO:0000313" key="7">
    <source>
        <dbReference type="EMBL" id="KAF8910162.1"/>
    </source>
</evidence>
<dbReference type="InterPro" id="IPR000433">
    <property type="entry name" value="Znf_ZZ"/>
</dbReference>
<evidence type="ECO:0000259" key="6">
    <source>
        <dbReference type="PROSITE" id="PS50135"/>
    </source>
</evidence>
<gene>
    <name evidence="7" type="ORF">CPB84DRAFT_1958637</name>
</gene>
<feature type="compositionally biased region" description="Polar residues" evidence="5">
    <location>
        <begin position="1070"/>
        <end position="1096"/>
    </location>
</feature>
<organism evidence="7 8">
    <name type="scientific">Gymnopilus junonius</name>
    <name type="common">Spectacular rustgill mushroom</name>
    <name type="synonym">Gymnopilus spectabilis subsp. junonius</name>
    <dbReference type="NCBI Taxonomy" id="109634"/>
    <lineage>
        <taxon>Eukaryota</taxon>
        <taxon>Fungi</taxon>
        <taxon>Dikarya</taxon>
        <taxon>Basidiomycota</taxon>
        <taxon>Agaricomycotina</taxon>
        <taxon>Agaricomycetes</taxon>
        <taxon>Agaricomycetidae</taxon>
        <taxon>Agaricales</taxon>
        <taxon>Agaricineae</taxon>
        <taxon>Hymenogastraceae</taxon>
        <taxon>Gymnopilus</taxon>
    </lineage>
</organism>
<dbReference type="PANTHER" id="PTHR20930:SF0">
    <property type="entry name" value="PROTEIN ILRUN"/>
    <property type="match status" value="1"/>
</dbReference>
<keyword evidence="3" id="KW-0862">Zinc</keyword>
<name>A0A9P5NZY1_GYMJU</name>
<proteinExistence type="predicted"/>